<organism evidence="2 3">
    <name type="scientific">Striga asiatica</name>
    <name type="common">Asiatic witchweed</name>
    <name type="synonym">Buchnera asiatica</name>
    <dbReference type="NCBI Taxonomy" id="4170"/>
    <lineage>
        <taxon>Eukaryota</taxon>
        <taxon>Viridiplantae</taxon>
        <taxon>Streptophyta</taxon>
        <taxon>Embryophyta</taxon>
        <taxon>Tracheophyta</taxon>
        <taxon>Spermatophyta</taxon>
        <taxon>Magnoliopsida</taxon>
        <taxon>eudicotyledons</taxon>
        <taxon>Gunneridae</taxon>
        <taxon>Pentapetalae</taxon>
        <taxon>asterids</taxon>
        <taxon>lamiids</taxon>
        <taxon>Lamiales</taxon>
        <taxon>Orobanchaceae</taxon>
        <taxon>Buchnereae</taxon>
        <taxon>Striga</taxon>
    </lineage>
</organism>
<accession>A0A5A7Q721</accession>
<evidence type="ECO:0000313" key="3">
    <source>
        <dbReference type="Proteomes" id="UP000325081"/>
    </source>
</evidence>
<protein>
    <submittedName>
        <fullName evidence="2">Keratin</fullName>
    </submittedName>
</protein>
<reference evidence="3" key="1">
    <citation type="journal article" date="2019" name="Curr. Biol.">
        <title>Genome Sequence of Striga asiatica Provides Insight into the Evolution of Plant Parasitism.</title>
        <authorList>
            <person name="Yoshida S."/>
            <person name="Kim S."/>
            <person name="Wafula E.K."/>
            <person name="Tanskanen J."/>
            <person name="Kim Y.M."/>
            <person name="Honaas L."/>
            <person name="Yang Z."/>
            <person name="Spallek T."/>
            <person name="Conn C.E."/>
            <person name="Ichihashi Y."/>
            <person name="Cheong K."/>
            <person name="Cui S."/>
            <person name="Der J.P."/>
            <person name="Gundlach H."/>
            <person name="Jiao Y."/>
            <person name="Hori C."/>
            <person name="Ishida J.K."/>
            <person name="Kasahara H."/>
            <person name="Kiba T."/>
            <person name="Kim M.S."/>
            <person name="Koo N."/>
            <person name="Laohavisit A."/>
            <person name="Lee Y.H."/>
            <person name="Lumba S."/>
            <person name="McCourt P."/>
            <person name="Mortimer J.C."/>
            <person name="Mutuku J.M."/>
            <person name="Nomura T."/>
            <person name="Sasaki-Sekimoto Y."/>
            <person name="Seto Y."/>
            <person name="Wang Y."/>
            <person name="Wakatake T."/>
            <person name="Sakakibara H."/>
            <person name="Demura T."/>
            <person name="Yamaguchi S."/>
            <person name="Yoneyama K."/>
            <person name="Manabe R.I."/>
            <person name="Nelson D.C."/>
            <person name="Schulman A.H."/>
            <person name="Timko M.P."/>
            <person name="dePamphilis C.W."/>
            <person name="Choi D."/>
            <person name="Shirasu K."/>
        </authorList>
    </citation>
    <scope>NUCLEOTIDE SEQUENCE [LARGE SCALE GENOMIC DNA]</scope>
    <source>
        <strain evidence="3">cv. UVA1</strain>
    </source>
</reference>
<evidence type="ECO:0000313" key="2">
    <source>
        <dbReference type="EMBL" id="GER40768.1"/>
    </source>
</evidence>
<dbReference type="EMBL" id="BKCP01005960">
    <property type="protein sequence ID" value="GER40768.1"/>
    <property type="molecule type" value="Genomic_DNA"/>
</dbReference>
<feature type="region of interest" description="Disordered" evidence="1">
    <location>
        <begin position="1"/>
        <end position="27"/>
    </location>
</feature>
<evidence type="ECO:0000256" key="1">
    <source>
        <dbReference type="SAM" id="MobiDB-lite"/>
    </source>
</evidence>
<name>A0A5A7Q721_STRAF</name>
<gene>
    <name evidence="2" type="ORF">STAS_17453</name>
</gene>
<comment type="caution">
    <text evidence="2">The sequence shown here is derived from an EMBL/GenBank/DDBJ whole genome shotgun (WGS) entry which is preliminary data.</text>
</comment>
<sequence>MNGNPPDPLAPITDGTATFDPGDTHQQDTEFPVLNRDEILASKRHKTLKRPATALQAPRWTFRDMLNKQRNHVDVQYDDAGKDTVMDDDVSVDLDCPLPEVKIAQRFFDQIIKSGRMR</sequence>
<dbReference type="Proteomes" id="UP000325081">
    <property type="component" value="Unassembled WGS sequence"/>
</dbReference>
<keyword evidence="3" id="KW-1185">Reference proteome</keyword>
<dbReference type="AlphaFoldDB" id="A0A5A7Q721"/>
<proteinExistence type="predicted"/>